<evidence type="ECO:0000259" key="2">
    <source>
        <dbReference type="Pfam" id="PF08401"/>
    </source>
</evidence>
<feature type="domain" description="N-terminal" evidence="2">
    <location>
        <begin position="28"/>
        <end position="98"/>
    </location>
</feature>
<reference evidence="3 4" key="1">
    <citation type="journal article" date="2010" name="Stand. Genomic Sci.">
        <title>Complete genome sequence of Denitrovibrio acetiphilus type strain (N2460).</title>
        <authorList>
            <person name="Kiss H."/>
            <person name="Lang E."/>
            <person name="Lapidus A."/>
            <person name="Copeland A."/>
            <person name="Nolan M."/>
            <person name="Glavina Del Rio T."/>
            <person name="Chen F."/>
            <person name="Lucas S."/>
            <person name="Tice H."/>
            <person name="Cheng J.F."/>
            <person name="Han C."/>
            <person name="Goodwin L."/>
            <person name="Pitluck S."/>
            <person name="Liolios K."/>
            <person name="Pati A."/>
            <person name="Ivanova N."/>
            <person name="Mavromatis K."/>
            <person name="Chen A."/>
            <person name="Palaniappan K."/>
            <person name="Land M."/>
            <person name="Hauser L."/>
            <person name="Chang Y.J."/>
            <person name="Jeffries C.D."/>
            <person name="Detter J.C."/>
            <person name="Brettin T."/>
            <person name="Spring S."/>
            <person name="Rohde M."/>
            <person name="Goker M."/>
            <person name="Woyke T."/>
            <person name="Bristow J."/>
            <person name="Eisen J.A."/>
            <person name="Markowitz V."/>
            <person name="Hugenholtz P."/>
            <person name="Kyrpides N.C."/>
            <person name="Klenk H.P."/>
        </authorList>
    </citation>
    <scope>NUCLEOTIDE SEQUENCE [LARGE SCALE GENOMIC DNA]</scope>
    <source>
        <strain evidence="4">DSM 12809 / NBRC 114555 / N2460</strain>
    </source>
</reference>
<gene>
    <name evidence="3" type="ordered locus">Dacet_0580</name>
</gene>
<accession>D4H466</accession>
<dbReference type="Proteomes" id="UP000002012">
    <property type="component" value="Chromosome"/>
</dbReference>
<dbReference type="STRING" id="522772.Dacet_0580"/>
<evidence type="ECO:0000313" key="3">
    <source>
        <dbReference type="EMBL" id="ADD67377.1"/>
    </source>
</evidence>
<dbReference type="AlphaFoldDB" id="D4H466"/>
<dbReference type="HOGENOM" id="CLU_012069_0_2_0"/>
<dbReference type="InterPro" id="IPR010359">
    <property type="entry name" value="IrrE_HExxH"/>
</dbReference>
<feature type="domain" description="IrrE N-terminal-like" evidence="1">
    <location>
        <begin position="170"/>
        <end position="222"/>
    </location>
</feature>
<dbReference type="GO" id="GO:0003697">
    <property type="term" value="F:single-stranded DNA binding"/>
    <property type="evidence" value="ECO:0007669"/>
    <property type="project" value="InterPro"/>
</dbReference>
<evidence type="ECO:0000259" key="1">
    <source>
        <dbReference type="Pfam" id="PF06114"/>
    </source>
</evidence>
<dbReference type="PaxDb" id="522772-Dacet_0580"/>
<organism evidence="3 4">
    <name type="scientific">Denitrovibrio acetiphilus (strain DSM 12809 / NBRC 114555 / N2460)</name>
    <dbReference type="NCBI Taxonomy" id="522772"/>
    <lineage>
        <taxon>Bacteria</taxon>
        <taxon>Pseudomonadati</taxon>
        <taxon>Deferribacterota</taxon>
        <taxon>Deferribacteres</taxon>
        <taxon>Deferribacterales</taxon>
        <taxon>Geovibrionaceae</taxon>
        <taxon>Denitrovibrio</taxon>
    </lineage>
</organism>
<keyword evidence="4" id="KW-1185">Reference proteome</keyword>
<dbReference type="eggNOG" id="COG4227">
    <property type="taxonomic scope" value="Bacteria"/>
</dbReference>
<dbReference type="InterPro" id="IPR013610">
    <property type="entry name" value="ArdC_N"/>
</dbReference>
<dbReference type="EMBL" id="CP001968">
    <property type="protein sequence ID" value="ADD67377.1"/>
    <property type="molecule type" value="Genomic_DNA"/>
</dbReference>
<sequence>MFKNKMELREMIRDGIENIVNSGMLQDYLSFLAKLRNYSFVNTLLIYQHNPYATHVAGMRKWNELGRFVRKGEKAIMIFAPRFRKNKSKEIDEETGLEVDVQQERLSGFVSVPVFDISQTDGDKVPSLVSDFGGHTELFERFMSVFGRTYSISQQKLTAPLGGYTDGCAIVLNEIKSEEQKLKTLIHEVAHCVLNHVGNEEKLKSVKEIEAEMTAFIVAEHFGIDSGEYSFGYLFGWGKGDIDQIMESVDVAYKVSKEIIESVELEASKDLIAS</sequence>
<evidence type="ECO:0000313" key="4">
    <source>
        <dbReference type="Proteomes" id="UP000002012"/>
    </source>
</evidence>
<dbReference type="Pfam" id="PF08401">
    <property type="entry name" value="ArdcN"/>
    <property type="match status" value="1"/>
</dbReference>
<proteinExistence type="predicted"/>
<dbReference type="KEGG" id="dap:Dacet_0580"/>
<dbReference type="Pfam" id="PF06114">
    <property type="entry name" value="Peptidase_M78"/>
    <property type="match status" value="1"/>
</dbReference>
<protein>
    <submittedName>
        <fullName evidence="3">Uncharacterized protein</fullName>
    </submittedName>
</protein>
<name>D4H466_DENA2</name>
<dbReference type="InParanoid" id="D4H466"/>